<dbReference type="AlphaFoldDB" id="A0A381VZG8"/>
<organism evidence="2">
    <name type="scientific">marine metagenome</name>
    <dbReference type="NCBI Taxonomy" id="408172"/>
    <lineage>
        <taxon>unclassified sequences</taxon>
        <taxon>metagenomes</taxon>
        <taxon>ecological metagenomes</taxon>
    </lineage>
</organism>
<protein>
    <submittedName>
        <fullName evidence="2">Uncharacterized protein</fullName>
    </submittedName>
</protein>
<sequence length="22" mass="2131">VVAARYGGGQQANQRKAVGSGG</sequence>
<gene>
    <name evidence="2" type="ORF">METZ01_LOCUS98540</name>
</gene>
<name>A0A381VZG8_9ZZZZ</name>
<accession>A0A381VZG8</accession>
<feature type="non-terminal residue" evidence="2">
    <location>
        <position position="1"/>
    </location>
</feature>
<evidence type="ECO:0000256" key="1">
    <source>
        <dbReference type="SAM" id="MobiDB-lite"/>
    </source>
</evidence>
<reference evidence="2" key="1">
    <citation type="submission" date="2018-05" db="EMBL/GenBank/DDBJ databases">
        <authorList>
            <person name="Lanie J.A."/>
            <person name="Ng W.-L."/>
            <person name="Kazmierczak K.M."/>
            <person name="Andrzejewski T.M."/>
            <person name="Davidsen T.M."/>
            <person name="Wayne K.J."/>
            <person name="Tettelin H."/>
            <person name="Glass J.I."/>
            <person name="Rusch D."/>
            <person name="Podicherti R."/>
            <person name="Tsui H.-C.T."/>
            <person name="Winkler M.E."/>
        </authorList>
    </citation>
    <scope>NUCLEOTIDE SEQUENCE</scope>
</reference>
<feature type="region of interest" description="Disordered" evidence="1">
    <location>
        <begin position="1"/>
        <end position="22"/>
    </location>
</feature>
<evidence type="ECO:0000313" key="2">
    <source>
        <dbReference type="EMBL" id="SVA45686.1"/>
    </source>
</evidence>
<dbReference type="EMBL" id="UINC01010252">
    <property type="protein sequence ID" value="SVA45686.1"/>
    <property type="molecule type" value="Genomic_DNA"/>
</dbReference>
<feature type="compositionally biased region" description="Gly residues" evidence="1">
    <location>
        <begin position="1"/>
        <end position="10"/>
    </location>
</feature>
<proteinExistence type="predicted"/>